<reference evidence="7 8" key="1">
    <citation type="journal article" date="2008" name="Appl. Environ. Microbiol.">
        <title>Genome of the epsilonproteobacterial chemolithoautotroph Sulfurimonas denitrificans.</title>
        <authorList>
            <person name="Sievert S.M."/>
            <person name="Scott K.M."/>
            <person name="Klotz M.G."/>
            <person name="Chain P.S.G."/>
            <person name="Hauser L.J."/>
            <person name="Hemp J."/>
            <person name="Huegler M."/>
            <person name="Land M."/>
            <person name="Lapidus A."/>
            <person name="Larimer F.W."/>
            <person name="Lucas S."/>
            <person name="Malfatti S.A."/>
            <person name="Meyer F."/>
            <person name="Paulsen I.T."/>
            <person name="Ren Q."/>
            <person name="Simon J."/>
            <person name="Bailey K."/>
            <person name="Diaz E."/>
            <person name="Fitzpatrick K.A."/>
            <person name="Glover B."/>
            <person name="Gwatney N."/>
            <person name="Korajkic A."/>
            <person name="Long A."/>
            <person name="Mobberley J.M."/>
            <person name="Pantry S.N."/>
            <person name="Pazder G."/>
            <person name="Peterson S."/>
            <person name="Quintanilla J.D."/>
            <person name="Sprinkle R."/>
            <person name="Stephens J."/>
            <person name="Thomas P."/>
            <person name="Vaughn R."/>
            <person name="Weber M.J."/>
            <person name="Wooten L.L."/>
        </authorList>
    </citation>
    <scope>NUCLEOTIDE SEQUENCE [LARGE SCALE GENOMIC DNA]</scope>
    <source>
        <strain evidence="8">ATCC 33889 / DSM 1251</strain>
    </source>
</reference>
<dbReference type="PROSITE" id="PS51257">
    <property type="entry name" value="PROKAR_LIPOPROTEIN"/>
    <property type="match status" value="1"/>
</dbReference>
<dbReference type="Gene3D" id="2.40.240.50">
    <property type="entry name" value="Barwin-like endoglucanases"/>
    <property type="match status" value="1"/>
</dbReference>
<dbReference type="PANTHER" id="PTHR30124:SF0">
    <property type="entry name" value="MEMBRANE-BOUND LYTIC MUREIN TRANSGLYCOSYLASE A"/>
    <property type="match status" value="1"/>
</dbReference>
<dbReference type="GO" id="GO:0004553">
    <property type="term" value="F:hydrolase activity, hydrolyzing O-glycosyl compounds"/>
    <property type="evidence" value="ECO:0007669"/>
    <property type="project" value="InterPro"/>
</dbReference>
<evidence type="ECO:0000313" key="8">
    <source>
        <dbReference type="Proteomes" id="UP000002714"/>
    </source>
</evidence>
<dbReference type="InterPro" id="IPR005300">
    <property type="entry name" value="MltA_B"/>
</dbReference>
<evidence type="ECO:0000313" key="7">
    <source>
        <dbReference type="EMBL" id="ABB44563.1"/>
    </source>
</evidence>
<evidence type="ECO:0000256" key="2">
    <source>
        <dbReference type="ARBA" id="ARBA00012587"/>
    </source>
</evidence>
<dbReference type="PIRSF" id="PIRSF019422">
    <property type="entry name" value="MltA"/>
    <property type="match status" value="1"/>
</dbReference>
<keyword evidence="3" id="KW-0456">Lyase</keyword>
<dbReference type="SMART" id="SM00925">
    <property type="entry name" value="MltA"/>
    <property type="match status" value="1"/>
</dbReference>
<evidence type="ECO:0000259" key="6">
    <source>
        <dbReference type="SMART" id="SM00925"/>
    </source>
</evidence>
<accession>Q30R18</accession>
<dbReference type="GO" id="GO:0009254">
    <property type="term" value="P:peptidoglycan turnover"/>
    <property type="evidence" value="ECO:0007669"/>
    <property type="project" value="InterPro"/>
</dbReference>
<dbReference type="CDD" id="cd14668">
    <property type="entry name" value="mlta_B"/>
    <property type="match status" value="1"/>
</dbReference>
<dbReference type="eggNOG" id="COG2821">
    <property type="taxonomic scope" value="Bacteria"/>
</dbReference>
<dbReference type="GO" id="GO:0071555">
    <property type="term" value="P:cell wall organization"/>
    <property type="evidence" value="ECO:0007669"/>
    <property type="project" value="UniProtKB-KW"/>
</dbReference>
<dbReference type="HOGENOM" id="CLU_037751_0_0_7"/>
<evidence type="ECO:0000256" key="4">
    <source>
        <dbReference type="ARBA" id="ARBA00023316"/>
    </source>
</evidence>
<dbReference type="Pfam" id="PF06725">
    <property type="entry name" value="3D"/>
    <property type="match status" value="1"/>
</dbReference>
<dbReference type="InterPro" id="IPR026044">
    <property type="entry name" value="MltA"/>
</dbReference>
<keyword evidence="4" id="KW-0961">Cell wall biogenesis/degradation</keyword>
<dbReference type="Gene3D" id="2.40.40.10">
    <property type="entry name" value="RlpA-like domain"/>
    <property type="match status" value="1"/>
</dbReference>
<dbReference type="STRING" id="326298.Suden_1285"/>
<dbReference type="GO" id="GO:0008933">
    <property type="term" value="F:peptidoglycan lytic transglycosylase activity"/>
    <property type="evidence" value="ECO:0007669"/>
    <property type="project" value="TreeGrafter"/>
</dbReference>
<protein>
    <recommendedName>
        <fullName evidence="2">peptidoglycan lytic exotransglycosylase</fullName>
        <ecNumber evidence="2">4.2.2.n1</ecNumber>
    </recommendedName>
    <alternativeName>
        <fullName evidence="5">Murein hydrolase A</fullName>
    </alternativeName>
</protein>
<organism evidence="7 8">
    <name type="scientific">Sulfurimonas denitrificans (strain ATCC 33889 / DSM 1251)</name>
    <name type="common">Thiomicrospira denitrificans (strain ATCC 33889 / DSM 1251)</name>
    <dbReference type="NCBI Taxonomy" id="326298"/>
    <lineage>
        <taxon>Bacteria</taxon>
        <taxon>Pseudomonadati</taxon>
        <taxon>Campylobacterota</taxon>
        <taxon>Epsilonproteobacteria</taxon>
        <taxon>Campylobacterales</taxon>
        <taxon>Sulfurimonadaceae</taxon>
        <taxon>Sulfurimonas</taxon>
    </lineage>
</organism>
<dbReference type="GO" id="GO:0019867">
    <property type="term" value="C:outer membrane"/>
    <property type="evidence" value="ECO:0007669"/>
    <property type="project" value="InterPro"/>
</dbReference>
<evidence type="ECO:0000256" key="5">
    <source>
        <dbReference type="ARBA" id="ARBA00030918"/>
    </source>
</evidence>
<dbReference type="SUPFAM" id="SSF50685">
    <property type="entry name" value="Barwin-like endoglucanases"/>
    <property type="match status" value="1"/>
</dbReference>
<dbReference type="InterPro" id="IPR010611">
    <property type="entry name" value="3D_dom"/>
</dbReference>
<dbReference type="CDD" id="cd14485">
    <property type="entry name" value="mltA_like_LT_A"/>
    <property type="match status" value="1"/>
</dbReference>
<proteinExistence type="predicted"/>
<dbReference type="RefSeq" id="WP_011372915.1">
    <property type="nucleotide sequence ID" value="NC_007575.1"/>
</dbReference>
<gene>
    <name evidence="7" type="ordered locus">Suden_1285</name>
</gene>
<dbReference type="Pfam" id="PF03562">
    <property type="entry name" value="MltA"/>
    <property type="match status" value="1"/>
</dbReference>
<dbReference type="EMBL" id="CP000153">
    <property type="protein sequence ID" value="ABB44563.1"/>
    <property type="molecule type" value="Genomic_DNA"/>
</dbReference>
<dbReference type="EC" id="4.2.2.n1" evidence="2"/>
<evidence type="ECO:0000256" key="1">
    <source>
        <dbReference type="ARBA" id="ARBA00001420"/>
    </source>
</evidence>
<sequence>MKKNILYLITILLFLGCSKEPTMPISKPIIEDPIITGVVKAKPEKITFETMPNTEFIKSSFEELPDWESEDYIDALNSFVNSCNTIKTKSLYKELCQEASRVNDAKSFFIEKFSPYQVDMTNRDGDGLLTGYYEPLLRGSLSKKEPYIYPVYSTPRDLLVVNFTQQYPELKNYRLRGRKEGNKVVPYYSRKELSNRKIDADIVCYVDSRIDLFFLEVQGSGRVLLDSGEVIYVGFDNLNGHKYSSIGKYLINAGEMSYAEASMSGIKNWCDKNPSRVDELLHHNDSKVFFKKRAKPASGALGIVLTPKRSVAVDQSYLPLGSMLYMSADTKERDLNRIVIAQDTGGAIKGSVRADLFFGYGDEAGQSAGKLKAPLKLWILLPKKES</sequence>
<keyword evidence="8" id="KW-1185">Reference proteome</keyword>
<dbReference type="InterPro" id="IPR036908">
    <property type="entry name" value="RlpA-like_sf"/>
</dbReference>
<dbReference type="CAZy" id="GH102">
    <property type="family name" value="Glycoside Hydrolase Family 102"/>
</dbReference>
<dbReference type="GO" id="GO:0009253">
    <property type="term" value="P:peptidoglycan catabolic process"/>
    <property type="evidence" value="ECO:0007669"/>
    <property type="project" value="TreeGrafter"/>
</dbReference>
<dbReference type="PANTHER" id="PTHR30124">
    <property type="entry name" value="MEMBRANE-BOUND LYTIC MUREIN TRANSGLYCOSYLASE A"/>
    <property type="match status" value="1"/>
</dbReference>
<comment type="catalytic activity">
    <reaction evidence="1">
        <text>Exolytic cleavage of the (1-&gt;4)-beta-glycosidic linkage between N-acetylmuramic acid (MurNAc) and N-acetylglucosamine (GlcNAc) residues in peptidoglycan, from either the reducing or the non-reducing ends of the peptidoglycan chains, with concomitant formation of a 1,6-anhydrobond in the MurNAc residue.</text>
        <dbReference type="EC" id="4.2.2.n1"/>
    </reaction>
</comment>
<evidence type="ECO:0000256" key="3">
    <source>
        <dbReference type="ARBA" id="ARBA00023239"/>
    </source>
</evidence>
<dbReference type="AlphaFoldDB" id="Q30R18"/>
<dbReference type="Proteomes" id="UP000002714">
    <property type="component" value="Chromosome"/>
</dbReference>
<name>Q30R18_SULDN</name>
<dbReference type="KEGG" id="tdn:Suden_1285"/>
<feature type="domain" description="Lytic transglycosylase MltA" evidence="6">
    <location>
        <begin position="136"/>
        <end position="291"/>
    </location>
</feature>